<protein>
    <recommendedName>
        <fullName evidence="3">SMP-30/Gluconolactonase/LRE-like region domain-containing protein</fullName>
    </recommendedName>
</protein>
<sequence>MGIWVAGMCRDKAGNIYLTDAENNGVICDESRRGNYTSGAG</sequence>
<accession>A0AAX3JAH0</accession>
<dbReference type="AlphaFoldDB" id="A0AAX3JAH0"/>
<name>A0AAX3JAH0_9GAMM</name>
<evidence type="ECO:0008006" key="3">
    <source>
        <dbReference type="Google" id="ProtNLM"/>
    </source>
</evidence>
<dbReference type="Proteomes" id="UP000433737">
    <property type="component" value="Unassembled WGS sequence"/>
</dbReference>
<evidence type="ECO:0000313" key="1">
    <source>
        <dbReference type="EMBL" id="VXC39140.1"/>
    </source>
</evidence>
<organism evidence="1 2">
    <name type="scientific">Pantoea brenneri</name>
    <dbReference type="NCBI Taxonomy" id="472694"/>
    <lineage>
        <taxon>Bacteria</taxon>
        <taxon>Pseudomonadati</taxon>
        <taxon>Pseudomonadota</taxon>
        <taxon>Gammaproteobacteria</taxon>
        <taxon>Enterobacterales</taxon>
        <taxon>Erwiniaceae</taxon>
        <taxon>Pantoea</taxon>
    </lineage>
</organism>
<evidence type="ECO:0000313" key="2">
    <source>
        <dbReference type="Proteomes" id="UP000433737"/>
    </source>
</evidence>
<comment type="caution">
    <text evidence="1">The sequence shown here is derived from an EMBL/GenBank/DDBJ whole genome shotgun (WGS) entry which is preliminary data.</text>
</comment>
<dbReference type="EMBL" id="CABWMH010000034">
    <property type="protein sequence ID" value="VXC39140.1"/>
    <property type="molecule type" value="Genomic_DNA"/>
</dbReference>
<reference evidence="1 2" key="1">
    <citation type="submission" date="2019-10" db="EMBL/GenBank/DDBJ databases">
        <authorList>
            <person name="Karimi E."/>
        </authorList>
    </citation>
    <scope>NUCLEOTIDE SEQUENCE [LARGE SCALE GENOMIC DNA]</scope>
    <source>
        <strain evidence="1">Pantoea sp. 111</strain>
    </source>
</reference>
<proteinExistence type="predicted"/>
<gene>
    <name evidence="1" type="ORF">PANT111_40137</name>
</gene>